<evidence type="ECO:0000313" key="3">
    <source>
        <dbReference type="EMBL" id="GII24517.1"/>
    </source>
</evidence>
<dbReference type="Pfam" id="PF07508">
    <property type="entry name" value="Recombinase"/>
    <property type="match status" value="1"/>
</dbReference>
<dbReference type="PANTHER" id="PTHR30461">
    <property type="entry name" value="DNA-INVERTASE FROM LAMBDOID PROPHAGE"/>
    <property type="match status" value="1"/>
</dbReference>
<dbReference type="GO" id="GO:0000150">
    <property type="term" value="F:DNA strand exchange activity"/>
    <property type="evidence" value="ECO:0007669"/>
    <property type="project" value="InterPro"/>
</dbReference>
<comment type="caution">
    <text evidence="3">The sequence shown here is derived from an EMBL/GenBank/DDBJ whole genome shotgun (WGS) entry which is preliminary data.</text>
</comment>
<dbReference type="GO" id="GO:0003677">
    <property type="term" value="F:DNA binding"/>
    <property type="evidence" value="ECO:0007669"/>
    <property type="project" value="InterPro"/>
</dbReference>
<name>A0A8J3X1L1_9ACTN</name>
<dbReference type="Gene3D" id="3.40.50.1390">
    <property type="entry name" value="Resolvase, N-terminal catalytic domain"/>
    <property type="match status" value="1"/>
</dbReference>
<dbReference type="PROSITE" id="PS51736">
    <property type="entry name" value="RECOMBINASES_3"/>
    <property type="match status" value="1"/>
</dbReference>
<dbReference type="InterPro" id="IPR038109">
    <property type="entry name" value="DNA_bind_recomb_sf"/>
</dbReference>
<dbReference type="InterPro" id="IPR011109">
    <property type="entry name" value="DNA_bind_recombinase_dom"/>
</dbReference>
<feature type="domain" description="Recombinase" evidence="2">
    <location>
        <begin position="162"/>
        <end position="265"/>
    </location>
</feature>
<dbReference type="EMBL" id="BOON01000038">
    <property type="protein sequence ID" value="GII24517.1"/>
    <property type="molecule type" value="Genomic_DNA"/>
</dbReference>
<organism evidence="3 4">
    <name type="scientific">Planosporangium mesophilum</name>
    <dbReference type="NCBI Taxonomy" id="689768"/>
    <lineage>
        <taxon>Bacteria</taxon>
        <taxon>Bacillati</taxon>
        <taxon>Actinomycetota</taxon>
        <taxon>Actinomycetes</taxon>
        <taxon>Micromonosporales</taxon>
        <taxon>Micromonosporaceae</taxon>
        <taxon>Planosporangium</taxon>
    </lineage>
</organism>
<dbReference type="InterPro" id="IPR036162">
    <property type="entry name" value="Resolvase-like_N_sf"/>
</dbReference>
<evidence type="ECO:0000259" key="1">
    <source>
        <dbReference type="PROSITE" id="PS51736"/>
    </source>
</evidence>
<dbReference type="SMART" id="SM00857">
    <property type="entry name" value="Resolvase"/>
    <property type="match status" value="1"/>
</dbReference>
<keyword evidence="4" id="KW-1185">Reference proteome</keyword>
<dbReference type="SUPFAM" id="SSF53041">
    <property type="entry name" value="Resolvase-like"/>
    <property type="match status" value="1"/>
</dbReference>
<dbReference type="Proteomes" id="UP000599074">
    <property type="component" value="Unassembled WGS sequence"/>
</dbReference>
<dbReference type="PANTHER" id="PTHR30461:SF23">
    <property type="entry name" value="DNA RECOMBINASE-RELATED"/>
    <property type="match status" value="1"/>
</dbReference>
<dbReference type="AlphaFoldDB" id="A0A8J3X1L1"/>
<dbReference type="InterPro" id="IPR025827">
    <property type="entry name" value="Zn_ribbon_recom_dom"/>
</dbReference>
<feature type="domain" description="Resolvase/invertase-type recombinase catalytic" evidence="1">
    <location>
        <begin position="6"/>
        <end position="154"/>
    </location>
</feature>
<evidence type="ECO:0000259" key="2">
    <source>
        <dbReference type="PROSITE" id="PS51737"/>
    </source>
</evidence>
<dbReference type="Gene3D" id="3.90.1750.20">
    <property type="entry name" value="Putative Large Serine Recombinase, Chain B, Domain 2"/>
    <property type="match status" value="1"/>
</dbReference>
<proteinExistence type="predicted"/>
<dbReference type="InterPro" id="IPR006119">
    <property type="entry name" value="Resolv_N"/>
</dbReference>
<dbReference type="InterPro" id="IPR050639">
    <property type="entry name" value="SSR_resolvase"/>
</dbReference>
<dbReference type="RefSeq" id="WP_203935760.1">
    <property type="nucleotide sequence ID" value="NZ_BOON01000038.1"/>
</dbReference>
<evidence type="ECO:0000313" key="4">
    <source>
        <dbReference type="Proteomes" id="UP000599074"/>
    </source>
</evidence>
<protein>
    <submittedName>
        <fullName evidence="3">Serine recombinase</fullName>
    </submittedName>
</protein>
<dbReference type="PROSITE" id="PS51737">
    <property type="entry name" value="RECOMBINASE_DNA_BIND"/>
    <property type="match status" value="1"/>
</dbReference>
<sequence length="466" mass="51179">MNEVRAAAIYARISSDVEGSGLGVERQLEDCRKLAKSRGWTVAEEYRDDGISAYSGTRRPAYQRMLADLADGQRDAVIVYHPDRLTRRPSELEDFLKVIDKAGVRQVHFVAMPTDVMTGDGLLLLRITAAVAAHESDTKSRRVRRKVEQNAKLGKPHGGRRAFGYAKDGLAVNEDEAAVIRQLATRFLAGESLRSLAVWLEDQGVKTVVGNQWRTPTLRGMLASPRIAGLRQHQGNVLGKAQWSAIITEDEHRRIVALMQQKARSGKRAPRSYLLSGLLRCGKCNATLYSARRAGTVRRYVCQSGPDHGGCGGIYITAEPVELLIRDAVLIRLERGKVADAMAGWAARDEQIAAVAEQLADDQAQLEELVAAYAAKQIPMREWLLARAPIEQRIKAAEQRMMSLSGNEALRGLPSNGAALRGSWDGLNLDRQAAIVRAVLDHAVIAPGVLGARAVDPNRVEPVWRL</sequence>
<dbReference type="Pfam" id="PF13408">
    <property type="entry name" value="Zn_ribbon_recom"/>
    <property type="match status" value="1"/>
</dbReference>
<reference evidence="3" key="1">
    <citation type="submission" date="2021-01" db="EMBL/GenBank/DDBJ databases">
        <title>Whole genome shotgun sequence of Planosporangium mesophilum NBRC 109066.</title>
        <authorList>
            <person name="Komaki H."/>
            <person name="Tamura T."/>
        </authorList>
    </citation>
    <scope>NUCLEOTIDE SEQUENCE</scope>
    <source>
        <strain evidence="3">NBRC 109066</strain>
    </source>
</reference>
<dbReference type="CDD" id="cd00338">
    <property type="entry name" value="Ser_Recombinase"/>
    <property type="match status" value="1"/>
</dbReference>
<dbReference type="Pfam" id="PF00239">
    <property type="entry name" value="Resolvase"/>
    <property type="match status" value="1"/>
</dbReference>
<accession>A0A8J3X1L1</accession>
<gene>
    <name evidence="3" type="ORF">Pme01_41140</name>
</gene>